<feature type="non-terminal residue" evidence="1">
    <location>
        <position position="315"/>
    </location>
</feature>
<dbReference type="EMBL" id="BRZM01005293">
    <property type="protein sequence ID" value="GLD62867.1"/>
    <property type="molecule type" value="Genomic_DNA"/>
</dbReference>
<organism evidence="1 2">
    <name type="scientific">Lates japonicus</name>
    <name type="common">Japanese lates</name>
    <dbReference type="NCBI Taxonomy" id="270547"/>
    <lineage>
        <taxon>Eukaryota</taxon>
        <taxon>Metazoa</taxon>
        <taxon>Chordata</taxon>
        <taxon>Craniata</taxon>
        <taxon>Vertebrata</taxon>
        <taxon>Euteleostomi</taxon>
        <taxon>Actinopterygii</taxon>
        <taxon>Neopterygii</taxon>
        <taxon>Teleostei</taxon>
        <taxon>Neoteleostei</taxon>
        <taxon>Acanthomorphata</taxon>
        <taxon>Carangaria</taxon>
        <taxon>Carangaria incertae sedis</taxon>
        <taxon>Centropomidae</taxon>
        <taxon>Lates</taxon>
    </lineage>
</organism>
<dbReference type="AlphaFoldDB" id="A0AAD3RBT3"/>
<comment type="caution">
    <text evidence="1">The sequence shown here is derived from an EMBL/GenBank/DDBJ whole genome shotgun (WGS) entry which is preliminary data.</text>
</comment>
<dbReference type="Proteomes" id="UP001279410">
    <property type="component" value="Unassembled WGS sequence"/>
</dbReference>
<proteinExistence type="predicted"/>
<name>A0AAD3RBT3_LATJO</name>
<reference evidence="1" key="1">
    <citation type="submission" date="2022-08" db="EMBL/GenBank/DDBJ databases">
        <title>Genome sequencing of akame (Lates japonicus).</title>
        <authorList>
            <person name="Hashiguchi Y."/>
            <person name="Takahashi H."/>
        </authorList>
    </citation>
    <scope>NUCLEOTIDE SEQUENCE</scope>
    <source>
        <strain evidence="1">Kochi</strain>
    </source>
</reference>
<keyword evidence="1" id="KW-0675">Receptor</keyword>
<sequence>MGTEFVTVSQCVHYLEWRTYSLQKDKFKRTRVAMVPCSCRLGAGRSRPQPSDQEAMVIWWAASDSVNFYINICRSLPVSNQPDKSCPGLCSLLVTSRAPSTWAPDPDHWRLVDSGSLRSSAYAHSDQQPGADSSRLLPEACVDRSSAAVWRRPSEAGDLCCNFGLSSSCCVLISTDQQAENPVTGRQDWVRWALGGWLGANSPKPDSRFYLSVCKVIQMGGAAGCPISRSAPSLAVSSDGCVYELGGTPPRLVISKTQATTVRFLLDLSPLSKMAKLQPDQWKLDYYISVCGPVKFPTLTVLKRRAPGGEEECDI</sequence>
<accession>A0AAD3RBT3</accession>
<keyword evidence="2" id="KW-1185">Reference proteome</keyword>
<protein>
    <submittedName>
        <fullName evidence="1">Cation-independent mannose-6-phosphate receptor</fullName>
    </submittedName>
</protein>
<evidence type="ECO:0000313" key="2">
    <source>
        <dbReference type="Proteomes" id="UP001279410"/>
    </source>
</evidence>
<gene>
    <name evidence="1" type="ORF">AKAME5_002917800</name>
</gene>
<evidence type="ECO:0000313" key="1">
    <source>
        <dbReference type="EMBL" id="GLD62867.1"/>
    </source>
</evidence>